<proteinExistence type="predicted"/>
<evidence type="ECO:0000256" key="1">
    <source>
        <dbReference type="SAM" id="SignalP"/>
    </source>
</evidence>
<dbReference type="KEGG" id="stri:C7M71_027170"/>
<keyword evidence="3" id="KW-1185">Reference proteome</keyword>
<feature type="signal peptide" evidence="1">
    <location>
        <begin position="1"/>
        <end position="25"/>
    </location>
</feature>
<feature type="chain" id="PRO_5016931836" evidence="1">
    <location>
        <begin position="26"/>
        <end position="176"/>
    </location>
</feature>
<evidence type="ECO:0000313" key="3">
    <source>
        <dbReference type="Proteomes" id="UP000249340"/>
    </source>
</evidence>
<dbReference type="OrthoDB" id="4225190at2"/>
<protein>
    <submittedName>
        <fullName evidence="2">Signal peptide protein</fullName>
    </submittedName>
</protein>
<evidence type="ECO:0000313" key="2">
    <source>
        <dbReference type="EMBL" id="AXI80523.1"/>
    </source>
</evidence>
<gene>
    <name evidence="2" type="ORF">C7M71_027170</name>
</gene>
<name>A0A345T3G8_9ACTN</name>
<accession>A0A345T3G8</accession>
<dbReference type="EMBL" id="CP031264">
    <property type="protein sequence ID" value="AXI80523.1"/>
    <property type="molecule type" value="Genomic_DNA"/>
</dbReference>
<organism evidence="2 3">
    <name type="scientific">Peterkaempfera bronchialis</name>
    <dbReference type="NCBI Taxonomy" id="2126346"/>
    <lineage>
        <taxon>Bacteria</taxon>
        <taxon>Bacillati</taxon>
        <taxon>Actinomycetota</taxon>
        <taxon>Actinomycetes</taxon>
        <taxon>Kitasatosporales</taxon>
        <taxon>Streptomycetaceae</taxon>
        <taxon>Peterkaempfera</taxon>
    </lineage>
</organism>
<reference evidence="3" key="1">
    <citation type="submission" date="2018-07" db="EMBL/GenBank/DDBJ databases">
        <title>Streptacidiphilus bronchialis DSM 106435 chromosome.</title>
        <authorList>
            <person name="Batra D."/>
            <person name="Gulvik C.A."/>
        </authorList>
    </citation>
    <scope>NUCLEOTIDE SEQUENCE [LARGE SCALE GENOMIC DNA]</scope>
    <source>
        <strain evidence="3">DSM 106435</strain>
    </source>
</reference>
<dbReference type="Proteomes" id="UP000249340">
    <property type="component" value="Chromosome"/>
</dbReference>
<sequence>MTVATTLLVTGGAVFAATTASGATAAPAHRNGTAAVREAPAAAPSGFVDLPTRPVANDGRAHEFTVHYRNIGTARVVAPQVLVESPEAGPYLAPGDVRLEQFDVATQQWTPVPLETQTGTLYTAIPATGRLLPSGADLDVQYRLTVEPAGVAAARQAVIQPRIVLFGSGSGPVLGT</sequence>
<keyword evidence="1" id="KW-0732">Signal</keyword>
<dbReference type="AlphaFoldDB" id="A0A345T3G8"/>